<organism evidence="1 2">
    <name type="scientific">Streptococcus mutans serotype c (strain ATCC 700610 / UA159)</name>
    <dbReference type="NCBI Taxonomy" id="210007"/>
    <lineage>
        <taxon>Bacteria</taxon>
        <taxon>Bacillati</taxon>
        <taxon>Bacillota</taxon>
        <taxon>Bacilli</taxon>
        <taxon>Lactobacillales</taxon>
        <taxon>Streptococcaceae</taxon>
        <taxon>Streptococcus</taxon>
    </lineage>
</organism>
<name>Q8DTH0_STRMU</name>
<dbReference type="HOGENOM" id="CLU_2939896_0_0_9"/>
<accession>Q8DTH0</accession>
<dbReference type="Gene3D" id="1.10.10.10">
    <property type="entry name" value="Winged helix-like DNA-binding domain superfamily/Winged helix DNA-binding domain"/>
    <property type="match status" value="1"/>
</dbReference>
<evidence type="ECO:0008006" key="3">
    <source>
        <dbReference type="Google" id="ProtNLM"/>
    </source>
</evidence>
<keyword evidence="2" id="KW-1185">Reference proteome</keyword>
<dbReference type="KEGG" id="smu:SMU_1373c"/>
<reference evidence="1 2" key="1">
    <citation type="journal article" date="2002" name="Proc. Natl. Acad. Sci. U.S.A.">
        <title>Genome sequence of Streptococcus mutans UA159, a cariogenic dental pathogen.</title>
        <authorList>
            <person name="Ajdic D."/>
            <person name="McShan W.M."/>
            <person name="McLaughlin R.E."/>
            <person name="Savic G."/>
            <person name="Chang J."/>
            <person name="Carson M.B."/>
            <person name="Primeaux C."/>
            <person name="Tian R."/>
            <person name="Kenton S."/>
            <person name="Jia H."/>
            <person name="Lin S."/>
            <person name="Qian Y."/>
            <person name="Li S."/>
            <person name="Zhu H."/>
            <person name="Najar F."/>
            <person name="Lai H."/>
            <person name="White J."/>
            <person name="Roe B.A."/>
            <person name="Ferretti J.J."/>
        </authorList>
    </citation>
    <scope>NUCLEOTIDE SEQUENCE [LARGE SCALE GENOMIC DNA]</scope>
    <source>
        <strain evidence="2">ATCC 700610 / UA159</strain>
    </source>
</reference>
<dbReference type="InterPro" id="IPR010921">
    <property type="entry name" value="Trp_repressor/repl_initiator"/>
</dbReference>
<dbReference type="InterPro" id="IPR036388">
    <property type="entry name" value="WH-like_DNA-bd_sf"/>
</dbReference>
<protein>
    <recommendedName>
        <fullName evidence="3">Transposase</fullName>
    </recommendedName>
</protein>
<dbReference type="OrthoDB" id="9797531at2"/>
<dbReference type="Proteomes" id="UP000002512">
    <property type="component" value="Chromosome"/>
</dbReference>
<evidence type="ECO:0000313" key="2">
    <source>
        <dbReference type="Proteomes" id="UP000002512"/>
    </source>
</evidence>
<evidence type="ECO:0000313" key="1">
    <source>
        <dbReference type="EMBL" id="AAN59042.1"/>
    </source>
</evidence>
<dbReference type="SUPFAM" id="SSF48295">
    <property type="entry name" value="TrpR-like"/>
    <property type="match status" value="1"/>
</dbReference>
<sequence length="60" mass="6989">MSKRSSKSVAEKLEIVLLYLERERSISTLTRHSGVDHQTIKDWVRKYKGSDIEGLKESRI</sequence>
<dbReference type="AlphaFoldDB" id="Q8DTH0"/>
<dbReference type="EMBL" id="AE014133">
    <property type="protein sequence ID" value="AAN59042.1"/>
    <property type="molecule type" value="Genomic_DNA"/>
</dbReference>
<dbReference type="GO" id="GO:0043565">
    <property type="term" value="F:sequence-specific DNA binding"/>
    <property type="evidence" value="ECO:0007669"/>
    <property type="project" value="InterPro"/>
</dbReference>
<gene>
    <name evidence="1" type="ordered locus">SMU_1373c</name>
</gene>
<dbReference type="Pfam" id="PF13384">
    <property type="entry name" value="HTH_23"/>
    <property type="match status" value="1"/>
</dbReference>
<proteinExistence type="predicted"/>